<dbReference type="PATRIC" id="fig|1398.18.peg.810"/>
<dbReference type="EMBL" id="LRPN01000119">
    <property type="protein sequence ID" value="KWZ79393.1"/>
    <property type="molecule type" value="Genomic_DNA"/>
</dbReference>
<dbReference type="Proteomes" id="UP000032024">
    <property type="component" value="Chromosome"/>
</dbReference>
<reference evidence="4" key="4">
    <citation type="submission" date="2016-01" db="EMBL/GenBank/DDBJ databases">
        <authorList>
            <person name="Mitreva M."/>
            <person name="Pepin K.H."/>
            <person name="Mihindukulasuriya K.A."/>
            <person name="Fulton R."/>
            <person name="Fronick C."/>
            <person name="O'Laughlin M."/>
            <person name="Miner T."/>
            <person name="Herter B."/>
            <person name="Rosa B.A."/>
            <person name="Cordes M."/>
            <person name="Tomlinson C."/>
            <person name="Wollam A."/>
            <person name="Palsikar V.B."/>
            <person name="Mardis E.R."/>
            <person name="Wilson R.K."/>
        </authorList>
    </citation>
    <scope>NUCLEOTIDE SEQUENCE [LARGE SCALE GENOMIC DNA]</scope>
    <source>
        <strain evidence="4">GED7749B</strain>
    </source>
</reference>
<accession>A0A0C5C4U0</accession>
<gene>
    <name evidence="2" type="ORF">HMPREF3213_02769</name>
    <name evidence="1" type="ORF">SB48_HM08orf01212</name>
</gene>
<name>A0A0C5C4U0_HEYCO</name>
<evidence type="ECO:0000313" key="4">
    <source>
        <dbReference type="Proteomes" id="UP000070376"/>
    </source>
</evidence>
<evidence type="ECO:0000313" key="2">
    <source>
        <dbReference type="EMBL" id="KWZ79393.1"/>
    </source>
</evidence>
<reference evidence="3" key="2">
    <citation type="submission" date="2015-01" db="EMBL/GenBank/DDBJ databases">
        <title>Comparative genome analysis of Bacillus coagulans HM-08, Clostridium butyricum HM-68, Bacillus subtilis HM-66 and Bacillus paralicheniformis BL-09.</title>
        <authorList>
            <person name="Zhang H."/>
        </authorList>
    </citation>
    <scope>NUCLEOTIDE SEQUENCE [LARGE SCALE GENOMIC DNA]</scope>
    <source>
        <strain evidence="3">HM-08</strain>
    </source>
</reference>
<reference evidence="1" key="1">
    <citation type="submission" date="2015-01" db="EMBL/GenBank/DDBJ databases">
        <title>Comparative genome analysis of Bacillus coagulans HM-08, Clostridium butyricum HM-68, Bacillus subtilis HM-66 and Bacillus licheniformis BL-09.</title>
        <authorList>
            <person name="Zhang H."/>
        </authorList>
    </citation>
    <scope>NUCLEOTIDE SEQUENCE [LARGE SCALE GENOMIC DNA]</scope>
    <source>
        <strain evidence="1">HM-08</strain>
    </source>
</reference>
<keyword evidence="3" id="KW-1185">Reference proteome</keyword>
<sequence length="57" mass="6778">MCVFWTRLLSKNAAKEFLSFVVFLIHKFGFRGKAGNWQDLRFEFYKQSGMQLAYCAF</sequence>
<reference evidence="2" key="3">
    <citation type="submission" date="2016-01" db="EMBL/GenBank/DDBJ databases">
        <authorList>
            <person name="Oliw E.H."/>
        </authorList>
    </citation>
    <scope>NUCLEOTIDE SEQUENCE [LARGE SCALE GENOMIC DNA]</scope>
    <source>
        <strain evidence="2">GED7749B</strain>
    </source>
</reference>
<dbReference type="AlphaFoldDB" id="A0A0C5C4U0"/>
<protein>
    <submittedName>
        <fullName evidence="2">Uncharacterized protein</fullName>
    </submittedName>
</protein>
<evidence type="ECO:0000313" key="3">
    <source>
        <dbReference type="Proteomes" id="UP000032024"/>
    </source>
</evidence>
<organism evidence="2 4">
    <name type="scientific">Heyndrickxia coagulans</name>
    <name type="common">Weizmannia coagulans</name>
    <dbReference type="NCBI Taxonomy" id="1398"/>
    <lineage>
        <taxon>Bacteria</taxon>
        <taxon>Bacillati</taxon>
        <taxon>Bacillota</taxon>
        <taxon>Bacilli</taxon>
        <taxon>Bacillales</taxon>
        <taxon>Bacillaceae</taxon>
        <taxon>Heyndrickxia</taxon>
    </lineage>
</organism>
<proteinExistence type="predicted"/>
<dbReference type="EMBL" id="CP010525">
    <property type="protein sequence ID" value="AJO21584.1"/>
    <property type="molecule type" value="Genomic_DNA"/>
</dbReference>
<evidence type="ECO:0000313" key="1">
    <source>
        <dbReference type="EMBL" id="AJO21584.1"/>
    </source>
</evidence>
<dbReference type="Proteomes" id="UP000070376">
    <property type="component" value="Unassembled WGS sequence"/>
</dbReference>